<proteinExistence type="predicted"/>
<feature type="transmembrane region" description="Helical" evidence="1">
    <location>
        <begin position="63"/>
        <end position="84"/>
    </location>
</feature>
<keyword evidence="1" id="KW-0812">Transmembrane</keyword>
<feature type="transmembrane region" description="Helical" evidence="1">
    <location>
        <begin position="24"/>
        <end position="43"/>
    </location>
</feature>
<dbReference type="Pfam" id="PF14018">
    <property type="entry name" value="DUF4234"/>
    <property type="match status" value="1"/>
</dbReference>
<dbReference type="PATRIC" id="fig|933944.5.peg.606"/>
<feature type="transmembrane region" description="Helical" evidence="1">
    <location>
        <begin position="105"/>
        <end position="122"/>
    </location>
</feature>
<feature type="domain" description="DUF4234" evidence="2">
    <location>
        <begin position="25"/>
        <end position="91"/>
    </location>
</feature>
<evidence type="ECO:0000259" key="2">
    <source>
        <dbReference type="Pfam" id="PF14018"/>
    </source>
</evidence>
<gene>
    <name evidence="3" type="ORF">AN215_08660</name>
</gene>
<name>A0A1E7JNB6_9ACTN</name>
<dbReference type="EMBL" id="LJGT01000038">
    <property type="protein sequence ID" value="OEU89769.1"/>
    <property type="molecule type" value="Genomic_DNA"/>
</dbReference>
<dbReference type="AlphaFoldDB" id="A0A1E7JNB6"/>
<dbReference type="Proteomes" id="UP000176087">
    <property type="component" value="Unassembled WGS sequence"/>
</dbReference>
<keyword evidence="1" id="KW-1133">Transmembrane helix</keyword>
<reference evidence="3 4" key="1">
    <citation type="journal article" date="2016" name="Front. Microbiol.">
        <title>Comparative Genomics Analysis of Streptomyces Species Reveals Their Adaptation to the Marine Environment and Their Diversity at the Genomic Level.</title>
        <authorList>
            <person name="Tian X."/>
            <person name="Zhang Z."/>
            <person name="Yang T."/>
            <person name="Chen M."/>
            <person name="Li J."/>
            <person name="Chen F."/>
            <person name="Yang J."/>
            <person name="Li W."/>
            <person name="Zhang B."/>
            <person name="Zhang Z."/>
            <person name="Wu J."/>
            <person name="Zhang C."/>
            <person name="Long L."/>
            <person name="Xiao J."/>
        </authorList>
    </citation>
    <scope>NUCLEOTIDE SEQUENCE [LARGE SCALE GENOMIC DNA]</scope>
    <source>
        <strain evidence="3 4">SCSIO 10390</strain>
    </source>
</reference>
<accession>A0A1E7JNB6</accession>
<keyword evidence="4" id="KW-1185">Reference proteome</keyword>
<evidence type="ECO:0000313" key="3">
    <source>
        <dbReference type="EMBL" id="OEU89769.1"/>
    </source>
</evidence>
<evidence type="ECO:0000313" key="4">
    <source>
        <dbReference type="Proteomes" id="UP000176087"/>
    </source>
</evidence>
<dbReference type="InterPro" id="IPR025328">
    <property type="entry name" value="DUF4234"/>
</dbReference>
<sequence>MAAVRRSTGAEVLMTGRVGKTRNVFLVWLVWPLITLGVYHLVWYFKVNREAHSLDERIEVNPWLSVLAIALGWVLIVPPFVSVYRTGRRIGQMQRSAGTEPTCNGWIGLALVFVFHLTPLYYQSELNRIWDQYEYVAEGERITLAA</sequence>
<evidence type="ECO:0000256" key="1">
    <source>
        <dbReference type="SAM" id="Phobius"/>
    </source>
</evidence>
<organism evidence="3 4">
    <name type="scientific">Streptomyces abyssalis</name>
    <dbReference type="NCBI Taxonomy" id="933944"/>
    <lineage>
        <taxon>Bacteria</taxon>
        <taxon>Bacillati</taxon>
        <taxon>Actinomycetota</taxon>
        <taxon>Actinomycetes</taxon>
        <taxon>Kitasatosporales</taxon>
        <taxon>Streptomycetaceae</taxon>
        <taxon>Streptomyces</taxon>
    </lineage>
</organism>
<comment type="caution">
    <text evidence="3">The sequence shown here is derived from an EMBL/GenBank/DDBJ whole genome shotgun (WGS) entry which is preliminary data.</text>
</comment>
<protein>
    <recommendedName>
        <fullName evidence="2">DUF4234 domain-containing protein</fullName>
    </recommendedName>
</protein>
<keyword evidence="1" id="KW-0472">Membrane</keyword>